<feature type="non-terminal residue" evidence="1">
    <location>
        <position position="1"/>
    </location>
</feature>
<feature type="non-terminal residue" evidence="1">
    <location>
        <position position="241"/>
    </location>
</feature>
<keyword evidence="2" id="KW-1185">Reference proteome</keyword>
<dbReference type="AlphaFoldDB" id="A0A8E2JSC4"/>
<proteinExistence type="predicted"/>
<organism evidence="1 2">
    <name type="scientific">Glonium stellatum</name>
    <dbReference type="NCBI Taxonomy" id="574774"/>
    <lineage>
        <taxon>Eukaryota</taxon>
        <taxon>Fungi</taxon>
        <taxon>Dikarya</taxon>
        <taxon>Ascomycota</taxon>
        <taxon>Pezizomycotina</taxon>
        <taxon>Dothideomycetes</taxon>
        <taxon>Pleosporomycetidae</taxon>
        <taxon>Gloniales</taxon>
        <taxon>Gloniaceae</taxon>
        <taxon>Glonium</taxon>
    </lineage>
</organism>
<dbReference type="EMBL" id="KV749775">
    <property type="protein sequence ID" value="OCL07850.1"/>
    <property type="molecule type" value="Genomic_DNA"/>
</dbReference>
<name>A0A8E2JSC4_9PEZI</name>
<sequence>GTIALLGSLAPILRAMTADSVTPLAVVQLEAIGRCFLISGPLAHQLPDALKRSRSVRLDRLGASIGWMAGDTTSTLAQTAGGQASALLTLALVEMFCRNLTGHLLFELSLKILPASHCFTSMSQLSDAAEIVSNKLKPLAFGQHYAYRLTRIRETYFQSGIELPPSTSQSLLERLRVEAIVGLLDAAQQALQDETLMLYIEGFRGLGSIVALLMALCPNYTLLSVENGVIFRGEHQSIVIS</sequence>
<gene>
    <name evidence="1" type="ORF">AOQ84DRAFT_261608</name>
</gene>
<protein>
    <submittedName>
        <fullName evidence="1">Uncharacterized protein</fullName>
    </submittedName>
</protein>
<dbReference type="OrthoDB" id="5421021at2759"/>
<accession>A0A8E2JSC4</accession>
<dbReference type="Proteomes" id="UP000250140">
    <property type="component" value="Unassembled WGS sequence"/>
</dbReference>
<reference evidence="1 2" key="1">
    <citation type="journal article" date="2016" name="Nat. Commun.">
        <title>Ectomycorrhizal ecology is imprinted in the genome of the dominant symbiotic fungus Cenococcum geophilum.</title>
        <authorList>
            <consortium name="DOE Joint Genome Institute"/>
            <person name="Peter M."/>
            <person name="Kohler A."/>
            <person name="Ohm R.A."/>
            <person name="Kuo A."/>
            <person name="Krutzmann J."/>
            <person name="Morin E."/>
            <person name="Arend M."/>
            <person name="Barry K.W."/>
            <person name="Binder M."/>
            <person name="Choi C."/>
            <person name="Clum A."/>
            <person name="Copeland A."/>
            <person name="Grisel N."/>
            <person name="Haridas S."/>
            <person name="Kipfer T."/>
            <person name="LaButti K."/>
            <person name="Lindquist E."/>
            <person name="Lipzen A."/>
            <person name="Maire R."/>
            <person name="Meier B."/>
            <person name="Mihaltcheva S."/>
            <person name="Molinier V."/>
            <person name="Murat C."/>
            <person name="Poggeler S."/>
            <person name="Quandt C.A."/>
            <person name="Sperisen C."/>
            <person name="Tritt A."/>
            <person name="Tisserant E."/>
            <person name="Crous P.W."/>
            <person name="Henrissat B."/>
            <person name="Nehls U."/>
            <person name="Egli S."/>
            <person name="Spatafora J.W."/>
            <person name="Grigoriev I.V."/>
            <person name="Martin F.M."/>
        </authorList>
    </citation>
    <scope>NUCLEOTIDE SEQUENCE [LARGE SCALE GENOMIC DNA]</scope>
    <source>
        <strain evidence="1 2">CBS 207.34</strain>
    </source>
</reference>
<evidence type="ECO:0000313" key="2">
    <source>
        <dbReference type="Proteomes" id="UP000250140"/>
    </source>
</evidence>
<evidence type="ECO:0000313" key="1">
    <source>
        <dbReference type="EMBL" id="OCL07850.1"/>
    </source>
</evidence>